<dbReference type="PANTHER" id="PTHR35116:SF2">
    <property type="entry name" value="ATP-DEPENDENT HELICASE FAMILY PROTEIN-RELATED"/>
    <property type="match status" value="1"/>
</dbReference>
<accession>A0A3L6FX34</accession>
<proteinExistence type="predicted"/>
<keyword evidence="3" id="KW-0067">ATP-binding</keyword>
<gene>
    <name evidence="3" type="primary">MOM1_9</name>
    <name evidence="4" type="synonym">MOM1_0</name>
    <name evidence="2" type="synonym">MOM1_2</name>
    <name evidence="3" type="ORF">Zm00014a_010930</name>
    <name evidence="4" type="ORF">Zm00014a_016238</name>
    <name evidence="2" type="ORF">Zm00014a_018657</name>
</gene>
<evidence type="ECO:0000313" key="4">
    <source>
        <dbReference type="EMBL" id="PWZ58811.1"/>
    </source>
</evidence>
<organism evidence="3 5">
    <name type="scientific">Zea mays</name>
    <name type="common">Maize</name>
    <dbReference type="NCBI Taxonomy" id="4577"/>
    <lineage>
        <taxon>Eukaryota</taxon>
        <taxon>Viridiplantae</taxon>
        <taxon>Streptophyta</taxon>
        <taxon>Embryophyta</taxon>
        <taxon>Tracheophyta</taxon>
        <taxon>Spermatophyta</taxon>
        <taxon>Magnoliopsida</taxon>
        <taxon>Liliopsida</taxon>
        <taxon>Poales</taxon>
        <taxon>Poaceae</taxon>
        <taxon>PACMAD clade</taxon>
        <taxon>Panicoideae</taxon>
        <taxon>Andropogonodae</taxon>
        <taxon>Andropogoneae</taxon>
        <taxon>Tripsacinae</taxon>
        <taxon>Zea</taxon>
    </lineage>
</organism>
<evidence type="ECO:0000313" key="5">
    <source>
        <dbReference type="Proteomes" id="UP000251960"/>
    </source>
</evidence>
<dbReference type="GO" id="GO:0031507">
    <property type="term" value="P:heterochromatin formation"/>
    <property type="evidence" value="ECO:0007669"/>
    <property type="project" value="InterPro"/>
</dbReference>
<dbReference type="PANTHER" id="PTHR35116">
    <property type="entry name" value="HELICASE PROTEIN MOM1"/>
    <property type="match status" value="1"/>
</dbReference>
<dbReference type="EMBL" id="NCVQ01000001">
    <property type="protein sequence ID" value="PWZ58811.1"/>
    <property type="molecule type" value="Genomic_DNA"/>
</dbReference>
<sequence>MLPVVAHPVQIKGPQGLVPFFTSSIIGKPDDDEHLINLFSCRWLGPLSKWSMTSVNLGTFQDGDLLPNTQTTMAKKGQYVKSQETGTALDRASAEQLKMSSPILPPPKLHTQEKKRKKILFRSKFKEIQFQKLQRLLDGCHPDFDNDHLCFVNNHDLLLEMSTPSADLHLLPETGVENIRTPKSLHAELKRELSKLNTVLKLQDNVLFLANQFIEYLLHNHLVVREPRSILHAFNIALCWRAASFLKYTELDHRESVALASD</sequence>
<dbReference type="InterPro" id="IPR056882">
    <property type="entry name" value="MOM1_dom"/>
</dbReference>
<dbReference type="Proteomes" id="UP000251960">
    <property type="component" value="Chromosome 2"/>
</dbReference>
<evidence type="ECO:0000313" key="2">
    <source>
        <dbReference type="EMBL" id="PWZ14894.1"/>
    </source>
</evidence>
<feature type="domain" description="MOM1 alpha-helical" evidence="1">
    <location>
        <begin position="181"/>
        <end position="261"/>
    </location>
</feature>
<keyword evidence="3" id="KW-0547">Nucleotide-binding</keyword>
<dbReference type="EMBL" id="NCVQ01000008">
    <property type="protein sequence ID" value="PWZ14894.1"/>
    <property type="molecule type" value="Genomic_DNA"/>
</dbReference>
<dbReference type="Pfam" id="PF25029">
    <property type="entry name" value="MOM1"/>
    <property type="match status" value="1"/>
</dbReference>
<evidence type="ECO:0000259" key="1">
    <source>
        <dbReference type="Pfam" id="PF25029"/>
    </source>
</evidence>
<evidence type="ECO:0000313" key="3">
    <source>
        <dbReference type="EMBL" id="PWZ39442.1"/>
    </source>
</evidence>
<comment type="caution">
    <text evidence="3">The sequence shown here is derived from an EMBL/GenBank/DDBJ whole genome shotgun (WGS) entry which is preliminary data.</text>
</comment>
<dbReference type="InterPro" id="IPR039322">
    <property type="entry name" value="MOM1"/>
</dbReference>
<dbReference type="EMBL" id="NCVQ01000003">
    <property type="protein sequence ID" value="PWZ39442.1"/>
    <property type="molecule type" value="Genomic_DNA"/>
</dbReference>
<keyword evidence="3" id="KW-0378">Hydrolase</keyword>
<protein>
    <submittedName>
        <fullName evidence="3">Helicase protein MOM1</fullName>
    </submittedName>
</protein>
<dbReference type="AlphaFoldDB" id="A0A3L6FX34"/>
<keyword evidence="3" id="KW-0347">Helicase</keyword>
<name>A0A3L6FX34_MAIZE</name>
<dbReference type="Proteomes" id="UP000251960">
    <property type="component" value="Chromosome 7"/>
</dbReference>
<dbReference type="Proteomes" id="UP000251960">
    <property type="component" value="Chromosome 1"/>
</dbReference>
<reference evidence="3 5" key="1">
    <citation type="journal article" date="2018" name="Nat. Genet.">
        <title>Extensive intraspecific gene order and gene structural variations between Mo17 and other maize genomes.</title>
        <authorList>
            <person name="Sun S."/>
            <person name="Zhou Y."/>
            <person name="Chen J."/>
            <person name="Shi J."/>
            <person name="Zhao H."/>
            <person name="Zhao H."/>
            <person name="Song W."/>
            <person name="Zhang M."/>
            <person name="Cui Y."/>
            <person name="Dong X."/>
            <person name="Liu H."/>
            <person name="Ma X."/>
            <person name="Jiao Y."/>
            <person name="Wang B."/>
            <person name="Wei X."/>
            <person name="Stein J.C."/>
            <person name="Glaubitz J.C."/>
            <person name="Lu F."/>
            <person name="Yu G."/>
            <person name="Liang C."/>
            <person name="Fengler K."/>
            <person name="Li B."/>
            <person name="Rafalski A."/>
            <person name="Schnable P.S."/>
            <person name="Ware D.H."/>
            <person name="Buckler E.S."/>
            <person name="Lai J."/>
        </authorList>
    </citation>
    <scope>NUCLEOTIDE SEQUENCE [LARGE SCALE GENOMIC DNA]</scope>
    <source>
        <strain evidence="5">cv. Missouri 17</strain>
        <tissue evidence="3">Seedling</tissue>
    </source>
</reference>
<dbReference type="GO" id="GO:0004386">
    <property type="term" value="F:helicase activity"/>
    <property type="evidence" value="ECO:0007669"/>
    <property type="project" value="UniProtKB-KW"/>
</dbReference>
<accession>A0A317YLM8</accession>